<accession>A0A1T4TP49</accession>
<gene>
    <name evidence="6" type="primary">zraR_2</name>
    <name evidence="6" type="ORF">CZ814_02345</name>
</gene>
<sequence length="447" mass="50079">MTIGTVKKPKAVISNNLVVFGGSNQKWLPAMESAGWLCHRCYDLRTAETLLLEIGPCIGVVDLSHDDFSIHSFSVMVNRNKQVRWIAIVRDEQLANEAIGQFIVNFCLDYFSMPVPSERLLQTIGHQIGMLNLERQVWPQLGNFGQQGLQGSTAVMKKLRDQVKRIALSDVSVVISGEIGTGKILVADAIFQASARAKQPVIRVNCETMTTDWMIDTEHGVQSVFEAANYGVLVLEEFTALTDACQQSLYQVLVDGSYCGSDGNAIAIDMRIISVTHHSFDHLVALTSLRRELYFRLNVVSITVPPLRERSDDIILLAEFLLLKYARQYNSVAKNLSEKAQAMLLQYPWPGNVQELICQIKRAVLLAENKCIEADQLDIPRLIDDKLSLKKVREESERNALLTVLENNKGQISAAARELGVSRATMYRLLNKHELIPPSRCFRQSHA</sequence>
<dbReference type="GO" id="GO:0005524">
    <property type="term" value="F:ATP binding"/>
    <property type="evidence" value="ECO:0007669"/>
    <property type="project" value="UniProtKB-KW"/>
</dbReference>
<dbReference type="SMART" id="SM00382">
    <property type="entry name" value="AAA"/>
    <property type="match status" value="1"/>
</dbReference>
<dbReference type="AlphaFoldDB" id="A0A1T4TP49"/>
<evidence type="ECO:0000259" key="5">
    <source>
        <dbReference type="PROSITE" id="PS50045"/>
    </source>
</evidence>
<evidence type="ECO:0000313" key="6">
    <source>
        <dbReference type="EMBL" id="SKA42236.1"/>
    </source>
</evidence>
<dbReference type="Gene3D" id="1.10.10.60">
    <property type="entry name" value="Homeodomain-like"/>
    <property type="match status" value="1"/>
</dbReference>
<keyword evidence="1" id="KW-0547">Nucleotide-binding</keyword>
<dbReference type="Gene3D" id="1.10.8.60">
    <property type="match status" value="1"/>
</dbReference>
<proteinExistence type="predicted"/>
<dbReference type="Proteomes" id="UP000191116">
    <property type="component" value="Unassembled WGS sequence"/>
</dbReference>
<organism evidence="6 7">
    <name type="scientific">Photobacterium toruni</name>
    <dbReference type="NCBI Taxonomy" id="1935446"/>
    <lineage>
        <taxon>Bacteria</taxon>
        <taxon>Pseudomonadati</taxon>
        <taxon>Pseudomonadota</taxon>
        <taxon>Gammaproteobacteria</taxon>
        <taxon>Vibrionales</taxon>
        <taxon>Vibrionaceae</taxon>
        <taxon>Photobacterium</taxon>
    </lineage>
</organism>
<dbReference type="GO" id="GO:0006355">
    <property type="term" value="P:regulation of DNA-templated transcription"/>
    <property type="evidence" value="ECO:0007669"/>
    <property type="project" value="InterPro"/>
</dbReference>
<protein>
    <submittedName>
        <fullName evidence="6">Transcriptional regulatory protein ZraR</fullName>
    </submittedName>
</protein>
<evidence type="ECO:0000313" key="7">
    <source>
        <dbReference type="Proteomes" id="UP000191116"/>
    </source>
</evidence>
<dbReference type="Pfam" id="PF00158">
    <property type="entry name" value="Sigma54_activat"/>
    <property type="match status" value="1"/>
</dbReference>
<dbReference type="SUPFAM" id="SSF46689">
    <property type="entry name" value="Homeodomain-like"/>
    <property type="match status" value="1"/>
</dbReference>
<dbReference type="PROSITE" id="PS50045">
    <property type="entry name" value="SIGMA54_INTERACT_4"/>
    <property type="match status" value="1"/>
</dbReference>
<evidence type="ECO:0000256" key="3">
    <source>
        <dbReference type="ARBA" id="ARBA00023015"/>
    </source>
</evidence>
<dbReference type="InterPro" id="IPR003593">
    <property type="entry name" value="AAA+_ATPase"/>
</dbReference>
<keyword evidence="2" id="KW-0067">ATP-binding</keyword>
<dbReference type="Pfam" id="PF02954">
    <property type="entry name" value="HTH_8"/>
    <property type="match status" value="1"/>
</dbReference>
<dbReference type="SUPFAM" id="SSF52540">
    <property type="entry name" value="P-loop containing nucleoside triphosphate hydrolases"/>
    <property type="match status" value="1"/>
</dbReference>
<dbReference type="InterPro" id="IPR002078">
    <property type="entry name" value="Sigma_54_int"/>
</dbReference>
<dbReference type="InterPro" id="IPR009057">
    <property type="entry name" value="Homeodomain-like_sf"/>
</dbReference>
<dbReference type="GO" id="GO:0043565">
    <property type="term" value="F:sequence-specific DNA binding"/>
    <property type="evidence" value="ECO:0007669"/>
    <property type="project" value="InterPro"/>
</dbReference>
<dbReference type="Gene3D" id="3.40.50.300">
    <property type="entry name" value="P-loop containing nucleotide triphosphate hydrolases"/>
    <property type="match status" value="1"/>
</dbReference>
<evidence type="ECO:0000256" key="2">
    <source>
        <dbReference type="ARBA" id="ARBA00022840"/>
    </source>
</evidence>
<evidence type="ECO:0000256" key="4">
    <source>
        <dbReference type="ARBA" id="ARBA00023163"/>
    </source>
</evidence>
<dbReference type="PANTHER" id="PTHR32071:SF120">
    <property type="entry name" value="TRANSCRIPTIONAL REGULATOR-RELATED"/>
    <property type="match status" value="1"/>
</dbReference>
<evidence type="ECO:0000256" key="1">
    <source>
        <dbReference type="ARBA" id="ARBA00022741"/>
    </source>
</evidence>
<keyword evidence="4" id="KW-0804">Transcription</keyword>
<dbReference type="PANTHER" id="PTHR32071">
    <property type="entry name" value="TRANSCRIPTIONAL REGULATORY PROTEIN"/>
    <property type="match status" value="1"/>
</dbReference>
<dbReference type="PRINTS" id="PR01590">
    <property type="entry name" value="HTHFIS"/>
</dbReference>
<keyword evidence="3" id="KW-0805">Transcription regulation</keyword>
<dbReference type="InterPro" id="IPR058031">
    <property type="entry name" value="AAA_lid_NorR"/>
</dbReference>
<name>A0A1T4TP49_9GAMM</name>
<dbReference type="Pfam" id="PF25601">
    <property type="entry name" value="AAA_lid_14"/>
    <property type="match status" value="1"/>
</dbReference>
<dbReference type="CDD" id="cd00009">
    <property type="entry name" value="AAA"/>
    <property type="match status" value="1"/>
</dbReference>
<dbReference type="InterPro" id="IPR045343">
    <property type="entry name" value="VpsR"/>
</dbReference>
<reference evidence="6 7" key="1">
    <citation type="submission" date="2017-02" db="EMBL/GenBank/DDBJ databases">
        <authorList>
            <person name="Peterson S.W."/>
        </authorList>
    </citation>
    <scope>NUCLEOTIDE SEQUENCE [LARGE SCALE GENOMIC DNA]</scope>
    <source>
        <strain evidence="6 7">CECT 9189</strain>
    </source>
</reference>
<feature type="domain" description="Sigma-54 factor interaction" evidence="5">
    <location>
        <begin position="149"/>
        <end position="365"/>
    </location>
</feature>
<dbReference type="InterPro" id="IPR027417">
    <property type="entry name" value="P-loop_NTPase"/>
</dbReference>
<dbReference type="InterPro" id="IPR002197">
    <property type="entry name" value="HTH_Fis"/>
</dbReference>
<dbReference type="Pfam" id="PF20161">
    <property type="entry name" value="VpsR"/>
    <property type="match status" value="1"/>
</dbReference>
<dbReference type="RefSeq" id="WP_210436086.1">
    <property type="nucleotide sequence ID" value="NZ_AP024854.1"/>
</dbReference>
<dbReference type="EMBL" id="FUWP01000012">
    <property type="protein sequence ID" value="SKA42236.1"/>
    <property type="molecule type" value="Genomic_DNA"/>
</dbReference>